<comment type="cofactor">
    <cofactor evidence="1">
        <name>Mg(2+)</name>
        <dbReference type="ChEBI" id="CHEBI:18420"/>
    </cofactor>
</comment>
<proteinExistence type="inferred from homology"/>
<dbReference type="PANTHER" id="PTHR23407:SF10">
    <property type="entry name" value="5-FORMYLTETRAHYDROFOLATE CYCLO-LIGASE, MITOCHONDRIAL-LIKE ISOFORM X1"/>
    <property type="match status" value="1"/>
</dbReference>
<comment type="catalytic activity">
    <reaction evidence="1">
        <text>(6S)-5-formyl-5,6,7,8-tetrahydrofolate + ATP = (6R)-5,10-methenyltetrahydrofolate + ADP + phosphate</text>
        <dbReference type="Rhea" id="RHEA:10488"/>
        <dbReference type="ChEBI" id="CHEBI:30616"/>
        <dbReference type="ChEBI" id="CHEBI:43474"/>
        <dbReference type="ChEBI" id="CHEBI:57455"/>
        <dbReference type="ChEBI" id="CHEBI:57457"/>
        <dbReference type="ChEBI" id="CHEBI:456216"/>
        <dbReference type="EC" id="6.3.3.2"/>
    </reaction>
</comment>
<dbReference type="InterPro" id="IPR024185">
    <property type="entry name" value="FTHF_cligase-like_sf"/>
</dbReference>
<gene>
    <name evidence="2" type="ORF">D8674_016297</name>
</gene>
<dbReference type="SUPFAM" id="SSF100950">
    <property type="entry name" value="NagB/RpiA/CoA transferase-like"/>
    <property type="match status" value="1"/>
</dbReference>
<dbReference type="EMBL" id="SMOL01000160">
    <property type="protein sequence ID" value="KAB2624637.1"/>
    <property type="molecule type" value="Genomic_DNA"/>
</dbReference>
<dbReference type="AlphaFoldDB" id="A0A5N5HCJ7"/>
<sequence length="290" mass="32442">MFGHSRASASGLINGANEAVALITQPRTLASRTLFPSRLANERLASHSHRPYATMNRDDDDPIEAIFRQKRLLRSRIRKELKNMDPVRRSEEDAAIQSIVLNAPWFQSSKSICAYISSPALREVDTSRIVSEILSKPANEGDVQNRKKLYVPRVEDRNSNMRMLRISSVDDLIVNSMDILEPALLDSDGKQHEDVLEASDPVDLFILPGLAFDRCGRRLGRGGGYYDLFLKKYQELTKQRQWKEPLRVALSYSVQIVEEGAIPVTSNDVSVDALASPAGVIPISPTAQER</sequence>
<keyword evidence="1" id="KW-0067">ATP-binding</keyword>
<reference evidence="3" key="2">
    <citation type="submission" date="2019-10" db="EMBL/GenBank/DDBJ databases">
        <title>A de novo genome assembly of a pear dwarfing rootstock.</title>
        <authorList>
            <person name="Wang F."/>
            <person name="Wang J."/>
            <person name="Li S."/>
            <person name="Zhang Y."/>
            <person name="Fang M."/>
            <person name="Ma L."/>
            <person name="Zhao Y."/>
            <person name="Jiang S."/>
        </authorList>
    </citation>
    <scope>NUCLEOTIDE SEQUENCE [LARGE SCALE GENOMIC DNA]</scope>
</reference>
<dbReference type="Proteomes" id="UP000327157">
    <property type="component" value="Chromosome 16"/>
</dbReference>
<protein>
    <recommendedName>
        <fullName evidence="1">5-formyltetrahydrofolate cyclo-ligase</fullName>
        <ecNumber evidence="1">6.3.3.2</ecNumber>
    </recommendedName>
</protein>
<evidence type="ECO:0000313" key="2">
    <source>
        <dbReference type="EMBL" id="KAB2624637.1"/>
    </source>
</evidence>
<evidence type="ECO:0000256" key="1">
    <source>
        <dbReference type="RuleBase" id="RU361279"/>
    </source>
</evidence>
<dbReference type="InterPro" id="IPR002698">
    <property type="entry name" value="FTHF_cligase"/>
</dbReference>
<accession>A0A5N5HCJ7</accession>
<keyword evidence="1" id="KW-0547">Nucleotide-binding</keyword>
<dbReference type="Gene3D" id="3.40.50.10420">
    <property type="entry name" value="NagB/RpiA/CoA transferase-like"/>
    <property type="match status" value="1"/>
</dbReference>
<keyword evidence="1" id="KW-0460">Magnesium</keyword>
<dbReference type="FunFam" id="3.40.50.10420:FF:000003">
    <property type="entry name" value="5-formyltetrahydrofolate cyclo-ligase"/>
    <property type="match status" value="1"/>
</dbReference>
<dbReference type="GO" id="GO:0005739">
    <property type="term" value="C:mitochondrion"/>
    <property type="evidence" value="ECO:0007669"/>
    <property type="project" value="TreeGrafter"/>
</dbReference>
<dbReference type="Pfam" id="PF01812">
    <property type="entry name" value="5-FTHF_cyc-lig"/>
    <property type="match status" value="1"/>
</dbReference>
<dbReference type="GO" id="GO:0030272">
    <property type="term" value="F:5-formyltetrahydrofolate cyclo-ligase activity"/>
    <property type="evidence" value="ECO:0007669"/>
    <property type="project" value="UniProtKB-EC"/>
</dbReference>
<name>A0A5N5HCJ7_9ROSA</name>
<dbReference type="GO" id="GO:0005524">
    <property type="term" value="F:ATP binding"/>
    <property type="evidence" value="ECO:0007669"/>
    <property type="project" value="UniProtKB-KW"/>
</dbReference>
<dbReference type="InterPro" id="IPR037171">
    <property type="entry name" value="NagB/RpiA_transferase-like"/>
</dbReference>
<reference evidence="2 3" key="3">
    <citation type="submission" date="2019-11" db="EMBL/GenBank/DDBJ databases">
        <title>A de novo genome assembly of a pear dwarfing rootstock.</title>
        <authorList>
            <person name="Wang F."/>
            <person name="Wang J."/>
            <person name="Li S."/>
            <person name="Zhang Y."/>
            <person name="Fang M."/>
            <person name="Ma L."/>
            <person name="Zhao Y."/>
            <person name="Jiang S."/>
        </authorList>
    </citation>
    <scope>NUCLEOTIDE SEQUENCE [LARGE SCALE GENOMIC DNA]</scope>
    <source>
        <strain evidence="2">S2</strain>
        <tissue evidence="2">Leaf</tissue>
    </source>
</reference>
<keyword evidence="3" id="KW-1185">Reference proteome</keyword>
<dbReference type="GO" id="GO:0046872">
    <property type="term" value="F:metal ion binding"/>
    <property type="evidence" value="ECO:0007669"/>
    <property type="project" value="UniProtKB-KW"/>
</dbReference>
<comment type="similarity">
    <text evidence="1">Belongs to the 5-formyltetrahydrofolate cyclo-ligase family.</text>
</comment>
<dbReference type="EC" id="6.3.3.2" evidence="1"/>
<dbReference type="NCBIfam" id="TIGR02727">
    <property type="entry name" value="MTHFS_bact"/>
    <property type="match status" value="1"/>
</dbReference>
<dbReference type="PANTHER" id="PTHR23407">
    <property type="entry name" value="ATPASE INHIBITOR/5-FORMYLTETRAHYDROFOLATE CYCLO-LIGASE"/>
    <property type="match status" value="1"/>
</dbReference>
<dbReference type="GO" id="GO:0035999">
    <property type="term" value="P:tetrahydrofolate interconversion"/>
    <property type="evidence" value="ECO:0007669"/>
    <property type="project" value="TreeGrafter"/>
</dbReference>
<dbReference type="OrthoDB" id="2015992at2759"/>
<organism evidence="2 3">
    <name type="scientific">Pyrus ussuriensis x Pyrus communis</name>
    <dbReference type="NCBI Taxonomy" id="2448454"/>
    <lineage>
        <taxon>Eukaryota</taxon>
        <taxon>Viridiplantae</taxon>
        <taxon>Streptophyta</taxon>
        <taxon>Embryophyta</taxon>
        <taxon>Tracheophyta</taxon>
        <taxon>Spermatophyta</taxon>
        <taxon>Magnoliopsida</taxon>
        <taxon>eudicotyledons</taxon>
        <taxon>Gunneridae</taxon>
        <taxon>Pentapetalae</taxon>
        <taxon>rosids</taxon>
        <taxon>fabids</taxon>
        <taxon>Rosales</taxon>
        <taxon>Rosaceae</taxon>
        <taxon>Amygdaloideae</taxon>
        <taxon>Maleae</taxon>
        <taxon>Pyrus</taxon>
    </lineage>
</organism>
<dbReference type="GO" id="GO:0009396">
    <property type="term" value="P:folic acid-containing compound biosynthetic process"/>
    <property type="evidence" value="ECO:0007669"/>
    <property type="project" value="TreeGrafter"/>
</dbReference>
<keyword evidence="1" id="KW-0479">Metal-binding</keyword>
<comment type="caution">
    <text evidence="2">The sequence shown here is derived from an EMBL/GenBank/DDBJ whole genome shotgun (WGS) entry which is preliminary data.</text>
</comment>
<evidence type="ECO:0000313" key="3">
    <source>
        <dbReference type="Proteomes" id="UP000327157"/>
    </source>
</evidence>
<reference evidence="2 3" key="1">
    <citation type="submission" date="2019-09" db="EMBL/GenBank/DDBJ databases">
        <authorList>
            <person name="Ou C."/>
        </authorList>
    </citation>
    <scope>NUCLEOTIDE SEQUENCE [LARGE SCALE GENOMIC DNA]</scope>
    <source>
        <strain evidence="2">S2</strain>
        <tissue evidence="2">Leaf</tissue>
    </source>
</reference>